<name>A0AAD5DE03_AMBAR</name>
<gene>
    <name evidence="1" type="ORF">M8C21_009957</name>
</gene>
<proteinExistence type="predicted"/>
<sequence length="171" mass="18842">MFPVLVPSPMFPPSPLSLPTTSTAIVTDNPSITTVATHILHSAVETAFDHSLCMLYDFRLTIGHLHGVCSFDLLGPQRDKAGCGMRQVMPPVPFITTPHHRLSYGSFNLGTQLRYPNNSNPPHPPPTTLCQQQAPGGHVLDANHLNVIDNMLGKSENCWNNKLHSYVVRNR</sequence>
<reference evidence="1" key="1">
    <citation type="submission" date="2022-06" db="EMBL/GenBank/DDBJ databases">
        <title>Uncovering the hologenomic basis of an extraordinary plant invasion.</title>
        <authorList>
            <person name="Bieker V.C."/>
            <person name="Martin M.D."/>
            <person name="Gilbert T."/>
            <person name="Hodgins K."/>
            <person name="Battlay P."/>
            <person name="Petersen B."/>
            <person name="Wilson J."/>
        </authorList>
    </citation>
    <scope>NUCLEOTIDE SEQUENCE</scope>
    <source>
        <strain evidence="1">AA19_3_7</strain>
        <tissue evidence="1">Leaf</tissue>
    </source>
</reference>
<keyword evidence="2" id="KW-1185">Reference proteome</keyword>
<dbReference type="Proteomes" id="UP001206925">
    <property type="component" value="Unassembled WGS sequence"/>
</dbReference>
<protein>
    <submittedName>
        <fullName evidence="1">Uncharacterized protein</fullName>
    </submittedName>
</protein>
<dbReference type="EMBL" id="JAMZMK010000092">
    <property type="protein sequence ID" value="KAI7757650.1"/>
    <property type="molecule type" value="Genomic_DNA"/>
</dbReference>
<evidence type="ECO:0000313" key="1">
    <source>
        <dbReference type="EMBL" id="KAI7757650.1"/>
    </source>
</evidence>
<comment type="caution">
    <text evidence="1">The sequence shown here is derived from an EMBL/GenBank/DDBJ whole genome shotgun (WGS) entry which is preliminary data.</text>
</comment>
<dbReference type="AlphaFoldDB" id="A0AAD5DE03"/>
<accession>A0AAD5DE03</accession>
<organism evidence="1 2">
    <name type="scientific">Ambrosia artemisiifolia</name>
    <name type="common">Common ragweed</name>
    <dbReference type="NCBI Taxonomy" id="4212"/>
    <lineage>
        <taxon>Eukaryota</taxon>
        <taxon>Viridiplantae</taxon>
        <taxon>Streptophyta</taxon>
        <taxon>Embryophyta</taxon>
        <taxon>Tracheophyta</taxon>
        <taxon>Spermatophyta</taxon>
        <taxon>Magnoliopsida</taxon>
        <taxon>eudicotyledons</taxon>
        <taxon>Gunneridae</taxon>
        <taxon>Pentapetalae</taxon>
        <taxon>asterids</taxon>
        <taxon>campanulids</taxon>
        <taxon>Asterales</taxon>
        <taxon>Asteraceae</taxon>
        <taxon>Asteroideae</taxon>
        <taxon>Heliantheae alliance</taxon>
        <taxon>Heliantheae</taxon>
        <taxon>Ambrosia</taxon>
    </lineage>
</organism>
<evidence type="ECO:0000313" key="2">
    <source>
        <dbReference type="Proteomes" id="UP001206925"/>
    </source>
</evidence>